<proteinExistence type="predicted"/>
<protein>
    <submittedName>
        <fullName evidence="2">Uncharacterized protein</fullName>
    </submittedName>
</protein>
<feature type="compositionally biased region" description="Polar residues" evidence="1">
    <location>
        <begin position="221"/>
        <end position="235"/>
    </location>
</feature>
<dbReference type="OrthoDB" id="5213862at2759"/>
<feature type="compositionally biased region" description="Basic and acidic residues" evidence="1">
    <location>
        <begin position="37"/>
        <end position="58"/>
    </location>
</feature>
<keyword evidence="3" id="KW-1185">Reference proteome</keyword>
<name>A0A2T6ZI56_TUBBO</name>
<evidence type="ECO:0000256" key="1">
    <source>
        <dbReference type="SAM" id="MobiDB-lite"/>
    </source>
</evidence>
<organism evidence="2 3">
    <name type="scientific">Tuber borchii</name>
    <name type="common">White truffle</name>
    <dbReference type="NCBI Taxonomy" id="42251"/>
    <lineage>
        <taxon>Eukaryota</taxon>
        <taxon>Fungi</taxon>
        <taxon>Dikarya</taxon>
        <taxon>Ascomycota</taxon>
        <taxon>Pezizomycotina</taxon>
        <taxon>Pezizomycetes</taxon>
        <taxon>Pezizales</taxon>
        <taxon>Tuberaceae</taxon>
        <taxon>Tuber</taxon>
    </lineage>
</organism>
<accession>A0A2T6ZI56</accession>
<dbReference type="STRING" id="42251.A0A2T6ZI56"/>
<reference evidence="2 3" key="1">
    <citation type="submission" date="2017-04" db="EMBL/GenBank/DDBJ databases">
        <title>Draft genome sequence of Tuber borchii Vittad., a whitish edible truffle.</title>
        <authorList>
            <consortium name="DOE Joint Genome Institute"/>
            <person name="Murat C."/>
            <person name="Kuo A."/>
            <person name="Barry K.W."/>
            <person name="Clum A."/>
            <person name="Dockter R.B."/>
            <person name="Fauchery L."/>
            <person name="Iotti M."/>
            <person name="Kohler A."/>
            <person name="Labutti K."/>
            <person name="Lindquist E.A."/>
            <person name="Lipzen A."/>
            <person name="Ohm R.A."/>
            <person name="Wang M."/>
            <person name="Grigoriev I.V."/>
            <person name="Zambonelli A."/>
            <person name="Martin F.M."/>
        </authorList>
    </citation>
    <scope>NUCLEOTIDE SEQUENCE [LARGE SCALE GENOMIC DNA]</scope>
    <source>
        <strain evidence="2 3">Tbo3840</strain>
    </source>
</reference>
<feature type="region of interest" description="Disordered" evidence="1">
    <location>
        <begin position="221"/>
        <end position="248"/>
    </location>
</feature>
<dbReference type="Proteomes" id="UP000244722">
    <property type="component" value="Unassembled WGS sequence"/>
</dbReference>
<feature type="region of interest" description="Disordered" evidence="1">
    <location>
        <begin position="1"/>
        <end position="61"/>
    </location>
</feature>
<dbReference type="EMBL" id="NESQ01000247">
    <property type="protein sequence ID" value="PUU75163.1"/>
    <property type="molecule type" value="Genomic_DNA"/>
</dbReference>
<evidence type="ECO:0000313" key="3">
    <source>
        <dbReference type="Proteomes" id="UP000244722"/>
    </source>
</evidence>
<comment type="caution">
    <text evidence="2">The sequence shown here is derived from an EMBL/GenBank/DDBJ whole genome shotgun (WGS) entry which is preliminary data.</text>
</comment>
<gene>
    <name evidence="2" type="ORF">B9Z19DRAFT_1067648</name>
</gene>
<dbReference type="AlphaFoldDB" id="A0A2T6ZI56"/>
<evidence type="ECO:0000313" key="2">
    <source>
        <dbReference type="EMBL" id="PUU75163.1"/>
    </source>
</evidence>
<sequence>MQSHLRYTPPEVSPTEPNATDCAGKQVGGSLPEDLAAPDKWRLDGHDGSRHVSRDRRSIPPTSCNVKEAVIAAFRKLKAVPSDPTRSPRMHCWRCSWDRCWFTPLVFDLCSGSGIRWGVLLSTSGSRPNSKTSGSEQIPITVEEIVSRLRTEVHLGEAQNVVVWLCRAEIRESSRRSVKLNTPALFWVKSEASSSKSIQETPQLFLPPALTLKIQPTTSLPSINESTQSKLTSESLKLKPPQHHPLYS</sequence>